<dbReference type="Pfam" id="PF03734">
    <property type="entry name" value="YkuD"/>
    <property type="match status" value="1"/>
</dbReference>
<protein>
    <recommendedName>
        <fullName evidence="8">L,D-TPase catalytic domain-containing protein</fullName>
    </recommendedName>
</protein>
<dbReference type="GO" id="GO:0016740">
    <property type="term" value="F:transferase activity"/>
    <property type="evidence" value="ECO:0007669"/>
    <property type="project" value="UniProtKB-KW"/>
</dbReference>
<evidence type="ECO:0000256" key="2">
    <source>
        <dbReference type="ARBA" id="ARBA00022679"/>
    </source>
</evidence>
<dbReference type="PROSITE" id="PS52029">
    <property type="entry name" value="LD_TPASE"/>
    <property type="match status" value="1"/>
</dbReference>
<feature type="non-terminal residue" evidence="9">
    <location>
        <position position="1"/>
    </location>
</feature>
<evidence type="ECO:0000256" key="3">
    <source>
        <dbReference type="ARBA" id="ARBA00022960"/>
    </source>
</evidence>
<evidence type="ECO:0000313" key="9">
    <source>
        <dbReference type="EMBL" id="PIZ61998.1"/>
    </source>
</evidence>
<feature type="active site" description="Proton donor/acceptor" evidence="6">
    <location>
        <position position="63"/>
    </location>
</feature>
<dbReference type="Gene3D" id="2.40.440.10">
    <property type="entry name" value="L,D-transpeptidase catalytic domain-like"/>
    <property type="match status" value="1"/>
</dbReference>
<dbReference type="CDD" id="cd16913">
    <property type="entry name" value="YkuD_like"/>
    <property type="match status" value="1"/>
</dbReference>
<feature type="region of interest" description="Disordered" evidence="7">
    <location>
        <begin position="101"/>
        <end position="127"/>
    </location>
</feature>
<keyword evidence="3 6" id="KW-0133">Cell shape</keyword>
<evidence type="ECO:0000256" key="1">
    <source>
        <dbReference type="ARBA" id="ARBA00004752"/>
    </source>
</evidence>
<dbReference type="InterPro" id="IPR038063">
    <property type="entry name" value="Transpep_catalytic_dom"/>
</dbReference>
<evidence type="ECO:0000256" key="5">
    <source>
        <dbReference type="ARBA" id="ARBA00023316"/>
    </source>
</evidence>
<gene>
    <name evidence="9" type="ORF">COY16_05440</name>
</gene>
<keyword evidence="4 6" id="KW-0573">Peptidoglycan synthesis</keyword>
<dbReference type="AlphaFoldDB" id="A0A2M7TVZ6"/>
<keyword evidence="2" id="KW-0808">Transferase</keyword>
<sequence>METPVSTGLWGKTPTGEFTIWIKLRSTTMSGGSGADYYNLPNVPHVMFFSNSEVAASRGFSIHGTYWHNNFGHPMSHGCVNMKATDVAKLYDWATPVSTGNSTHSTKMNPGTKITIHDGESEINVSP</sequence>
<evidence type="ECO:0000256" key="6">
    <source>
        <dbReference type="PROSITE-ProRule" id="PRU01373"/>
    </source>
</evidence>
<evidence type="ECO:0000256" key="7">
    <source>
        <dbReference type="SAM" id="MobiDB-lite"/>
    </source>
</evidence>
<comment type="pathway">
    <text evidence="1 6">Cell wall biogenesis; peptidoglycan biosynthesis.</text>
</comment>
<dbReference type="GO" id="GO:0071555">
    <property type="term" value="P:cell wall organization"/>
    <property type="evidence" value="ECO:0007669"/>
    <property type="project" value="UniProtKB-UniRule"/>
</dbReference>
<dbReference type="InterPro" id="IPR050979">
    <property type="entry name" value="LD-transpeptidase"/>
</dbReference>
<dbReference type="GO" id="GO:0071972">
    <property type="term" value="F:peptidoglycan L,D-transpeptidase activity"/>
    <property type="evidence" value="ECO:0007669"/>
    <property type="project" value="TreeGrafter"/>
</dbReference>
<organism evidence="9 10">
    <name type="scientific">Candidatus Roizmanbacteria bacterium CG_4_10_14_0_2_um_filter_39_13</name>
    <dbReference type="NCBI Taxonomy" id="1974825"/>
    <lineage>
        <taxon>Bacteria</taxon>
        <taxon>Candidatus Roizmaniibacteriota</taxon>
    </lineage>
</organism>
<evidence type="ECO:0000259" key="8">
    <source>
        <dbReference type="PROSITE" id="PS52029"/>
    </source>
</evidence>
<feature type="active site" description="Nucleophile" evidence="6">
    <location>
        <position position="79"/>
    </location>
</feature>
<comment type="caution">
    <text evidence="9">The sequence shown here is derived from an EMBL/GenBank/DDBJ whole genome shotgun (WGS) entry which is preliminary data.</text>
</comment>
<evidence type="ECO:0000256" key="4">
    <source>
        <dbReference type="ARBA" id="ARBA00022984"/>
    </source>
</evidence>
<dbReference type="GO" id="GO:0018104">
    <property type="term" value="P:peptidoglycan-protein cross-linking"/>
    <property type="evidence" value="ECO:0007669"/>
    <property type="project" value="TreeGrafter"/>
</dbReference>
<feature type="domain" description="L,D-TPase catalytic" evidence="8">
    <location>
        <begin position="1"/>
        <end position="117"/>
    </location>
</feature>
<name>A0A2M7TVZ6_9BACT</name>
<dbReference type="GO" id="GO:0008360">
    <property type="term" value="P:regulation of cell shape"/>
    <property type="evidence" value="ECO:0007669"/>
    <property type="project" value="UniProtKB-UniRule"/>
</dbReference>
<dbReference type="Proteomes" id="UP000228503">
    <property type="component" value="Unassembled WGS sequence"/>
</dbReference>
<proteinExistence type="predicted"/>
<dbReference type="GO" id="GO:0005576">
    <property type="term" value="C:extracellular region"/>
    <property type="evidence" value="ECO:0007669"/>
    <property type="project" value="TreeGrafter"/>
</dbReference>
<dbReference type="PANTHER" id="PTHR30582:SF2">
    <property type="entry name" value="L,D-TRANSPEPTIDASE YCIB-RELATED"/>
    <property type="match status" value="1"/>
</dbReference>
<dbReference type="InterPro" id="IPR005490">
    <property type="entry name" value="LD_TPept_cat_dom"/>
</dbReference>
<dbReference type="PANTHER" id="PTHR30582">
    <property type="entry name" value="L,D-TRANSPEPTIDASE"/>
    <property type="match status" value="1"/>
</dbReference>
<dbReference type="EMBL" id="PFOB01000068">
    <property type="protein sequence ID" value="PIZ61998.1"/>
    <property type="molecule type" value="Genomic_DNA"/>
</dbReference>
<accession>A0A2M7TVZ6</accession>
<keyword evidence="5 6" id="KW-0961">Cell wall biogenesis/degradation</keyword>
<dbReference type="SUPFAM" id="SSF141523">
    <property type="entry name" value="L,D-transpeptidase catalytic domain-like"/>
    <property type="match status" value="1"/>
</dbReference>
<dbReference type="UniPathway" id="UPA00219"/>
<reference evidence="10" key="1">
    <citation type="submission" date="2017-09" db="EMBL/GenBank/DDBJ databases">
        <title>Depth-based differentiation of microbial function through sediment-hosted aquifers and enrichment of novel symbionts in the deep terrestrial subsurface.</title>
        <authorList>
            <person name="Probst A.J."/>
            <person name="Ladd B."/>
            <person name="Jarett J.K."/>
            <person name="Geller-Mcgrath D.E."/>
            <person name="Sieber C.M.K."/>
            <person name="Emerson J.B."/>
            <person name="Anantharaman K."/>
            <person name="Thomas B.C."/>
            <person name="Malmstrom R."/>
            <person name="Stieglmeier M."/>
            <person name="Klingl A."/>
            <person name="Woyke T."/>
            <person name="Ryan C.M."/>
            <person name="Banfield J.F."/>
        </authorList>
    </citation>
    <scope>NUCLEOTIDE SEQUENCE [LARGE SCALE GENOMIC DNA]</scope>
</reference>
<evidence type="ECO:0000313" key="10">
    <source>
        <dbReference type="Proteomes" id="UP000228503"/>
    </source>
</evidence>